<dbReference type="InterPro" id="IPR050792">
    <property type="entry name" value="ADP-ribosylglycohydrolase"/>
</dbReference>
<sequence>MLGAILGDIVGSPFEFDHNNYKHKDFALLSEKSHFTDDTVMTLAVARGLIAGQGDAQKTFAEVQHEMRRLGKAYPDAGYGGMFGRWLRAEHPQPYGSFGNGSAMRVSAAGWLFDTLDKTLEMAKVTAEVTHNHPEGIKGAQATAAVIFLARTGHSKPEIKQYVEQTFGYDLNRTCDEIRPTYHHVETCQETVPEAIIAFLESVSFEDALRNAVSLGGDSDTLACITGGIAEAFYGMPQKLRDETLKRLPEDIREAYELLCFMIAKMI</sequence>
<dbReference type="PANTHER" id="PTHR16222:SF12">
    <property type="entry name" value="ADP-RIBOSYLGLYCOHYDROLASE-RELATED"/>
    <property type="match status" value="1"/>
</dbReference>
<dbReference type="InterPro" id="IPR036705">
    <property type="entry name" value="Ribosyl_crysJ1_sf"/>
</dbReference>
<evidence type="ECO:0000313" key="2">
    <source>
        <dbReference type="EMBL" id="RAW65684.1"/>
    </source>
</evidence>
<organism evidence="2 3">
    <name type="scientific">Faecalibacterium prausnitzii</name>
    <dbReference type="NCBI Taxonomy" id="853"/>
    <lineage>
        <taxon>Bacteria</taxon>
        <taxon>Bacillati</taxon>
        <taxon>Bacillota</taxon>
        <taxon>Clostridia</taxon>
        <taxon>Eubacteriales</taxon>
        <taxon>Oscillospiraceae</taxon>
        <taxon>Faecalibacterium</taxon>
    </lineage>
</organism>
<dbReference type="Proteomes" id="UP000250550">
    <property type="component" value="Unassembled WGS sequence"/>
</dbReference>
<dbReference type="InterPro" id="IPR005502">
    <property type="entry name" value="Ribosyl_crysJ1"/>
</dbReference>
<dbReference type="PANTHER" id="PTHR16222">
    <property type="entry name" value="ADP-RIBOSYLGLYCOHYDROLASE"/>
    <property type="match status" value="1"/>
</dbReference>
<dbReference type="SUPFAM" id="SSF101478">
    <property type="entry name" value="ADP-ribosylglycohydrolase"/>
    <property type="match status" value="1"/>
</dbReference>
<dbReference type="RefSeq" id="WP_112121359.1">
    <property type="nucleotide sequence ID" value="NZ_PRLF01000006.1"/>
</dbReference>
<comment type="cofactor">
    <cofactor evidence="1">
        <name>Mg(2+)</name>
        <dbReference type="ChEBI" id="CHEBI:18420"/>
    </cofactor>
    <text evidence="1">Binds 2 magnesium ions per subunit.</text>
</comment>
<keyword evidence="1" id="KW-0460">Magnesium</keyword>
<reference evidence="2 3" key="1">
    <citation type="submission" date="2018-02" db="EMBL/GenBank/DDBJ databases">
        <title>Complete genome sequencing of Faecalibacterium prausnitzii strains isolated from the human gut.</title>
        <authorList>
            <person name="Fitzgerald B.C."/>
            <person name="Shkoporov A.N."/>
            <person name="Ross P.R."/>
            <person name="Hill C."/>
        </authorList>
    </citation>
    <scope>NUCLEOTIDE SEQUENCE [LARGE SCALE GENOMIC DNA]</scope>
    <source>
        <strain evidence="2 3">APC924/119</strain>
    </source>
</reference>
<dbReference type="GO" id="GO:0046872">
    <property type="term" value="F:metal ion binding"/>
    <property type="evidence" value="ECO:0007669"/>
    <property type="project" value="UniProtKB-KW"/>
</dbReference>
<protein>
    <recommendedName>
        <fullName evidence="4">ADP-ribosylglycohydrolase</fullName>
    </recommendedName>
</protein>
<feature type="binding site" evidence="1">
    <location>
        <position position="221"/>
    </location>
    <ligand>
        <name>Mg(2+)</name>
        <dbReference type="ChEBI" id="CHEBI:18420"/>
        <label>1</label>
    </ligand>
</feature>
<proteinExistence type="predicted"/>
<dbReference type="AlphaFoldDB" id="A0A329UTF9"/>
<feature type="binding site" evidence="1">
    <location>
        <position position="36"/>
    </location>
    <ligand>
        <name>Mg(2+)</name>
        <dbReference type="ChEBI" id="CHEBI:18420"/>
        <label>1</label>
    </ligand>
</feature>
<feature type="binding site" evidence="1">
    <location>
        <position position="218"/>
    </location>
    <ligand>
        <name>Mg(2+)</name>
        <dbReference type="ChEBI" id="CHEBI:18420"/>
        <label>1</label>
    </ligand>
</feature>
<dbReference type="EMBL" id="PRLF01000006">
    <property type="protein sequence ID" value="RAW65684.1"/>
    <property type="molecule type" value="Genomic_DNA"/>
</dbReference>
<dbReference type="Gene3D" id="1.10.4080.10">
    <property type="entry name" value="ADP-ribosylation/Crystallin J1"/>
    <property type="match status" value="1"/>
</dbReference>
<accession>A0A329UTF9</accession>
<feature type="binding site" evidence="1">
    <location>
        <position position="220"/>
    </location>
    <ligand>
        <name>Mg(2+)</name>
        <dbReference type="ChEBI" id="CHEBI:18420"/>
        <label>1</label>
    </ligand>
</feature>
<evidence type="ECO:0008006" key="4">
    <source>
        <dbReference type="Google" id="ProtNLM"/>
    </source>
</evidence>
<comment type="caution">
    <text evidence="2">The sequence shown here is derived from an EMBL/GenBank/DDBJ whole genome shotgun (WGS) entry which is preliminary data.</text>
</comment>
<feature type="binding site" evidence="1">
    <location>
        <position position="38"/>
    </location>
    <ligand>
        <name>Mg(2+)</name>
        <dbReference type="ChEBI" id="CHEBI:18420"/>
        <label>1</label>
    </ligand>
</feature>
<keyword evidence="1" id="KW-0479">Metal-binding</keyword>
<evidence type="ECO:0000256" key="1">
    <source>
        <dbReference type="PIRSR" id="PIRSR605502-1"/>
    </source>
</evidence>
<name>A0A329UTF9_9FIRM</name>
<feature type="binding site" evidence="1">
    <location>
        <position position="37"/>
    </location>
    <ligand>
        <name>Mg(2+)</name>
        <dbReference type="ChEBI" id="CHEBI:18420"/>
        <label>1</label>
    </ligand>
</feature>
<dbReference type="Pfam" id="PF03747">
    <property type="entry name" value="ADP_ribosyl_GH"/>
    <property type="match status" value="1"/>
</dbReference>
<evidence type="ECO:0000313" key="3">
    <source>
        <dbReference type="Proteomes" id="UP000250550"/>
    </source>
</evidence>
<gene>
    <name evidence="2" type="ORF">C4N21_06470</name>
</gene>